<dbReference type="GO" id="GO:0047804">
    <property type="term" value="F:cysteine-S-conjugate beta-lyase activity"/>
    <property type="evidence" value="ECO:0007669"/>
    <property type="project" value="UniProtKB-EC"/>
</dbReference>
<organism evidence="10">
    <name type="scientific">uncultured delta proteobacterium</name>
    <dbReference type="NCBI Taxonomy" id="34034"/>
    <lineage>
        <taxon>Bacteria</taxon>
        <taxon>Deltaproteobacteria</taxon>
        <taxon>environmental samples</taxon>
    </lineage>
</organism>
<dbReference type="EC" id="4.4.1.13" evidence="3"/>
<dbReference type="InterPro" id="IPR015424">
    <property type="entry name" value="PyrdxlP-dep_Trfase"/>
</dbReference>
<evidence type="ECO:0000256" key="8">
    <source>
        <dbReference type="PIRSR" id="PIRSR001434-2"/>
    </source>
</evidence>
<dbReference type="PIRSF" id="PIRSF001434">
    <property type="entry name" value="CGS"/>
    <property type="match status" value="1"/>
</dbReference>
<evidence type="ECO:0000256" key="9">
    <source>
        <dbReference type="RuleBase" id="RU362118"/>
    </source>
</evidence>
<keyword evidence="5 8" id="KW-0663">Pyridoxal phosphate</keyword>
<dbReference type="GO" id="GO:0019346">
    <property type="term" value="P:transsulfuration"/>
    <property type="evidence" value="ECO:0007669"/>
    <property type="project" value="InterPro"/>
</dbReference>
<dbReference type="GO" id="GO:0005737">
    <property type="term" value="C:cytoplasm"/>
    <property type="evidence" value="ECO:0007669"/>
    <property type="project" value="TreeGrafter"/>
</dbReference>
<dbReference type="PANTHER" id="PTHR11808:SF50">
    <property type="entry name" value="CYSTATHIONINE BETA-LYASE"/>
    <property type="match status" value="1"/>
</dbReference>
<dbReference type="PROSITE" id="PS00868">
    <property type="entry name" value="CYS_MET_METAB_PP"/>
    <property type="match status" value="1"/>
</dbReference>
<comment type="cofactor">
    <cofactor evidence="1 9">
        <name>pyridoxal 5'-phosphate</name>
        <dbReference type="ChEBI" id="CHEBI:597326"/>
    </cofactor>
</comment>
<keyword evidence="4" id="KW-0028">Amino-acid biosynthesis</keyword>
<proteinExistence type="inferred from homology"/>
<protein>
    <recommendedName>
        <fullName evidence="3">cysteine-S-conjugate beta-lyase</fullName>
        <ecNumber evidence="3">4.4.1.13</ecNumber>
    </recommendedName>
</protein>
<dbReference type="FunFam" id="3.40.640.10:FF:000009">
    <property type="entry name" value="Cystathionine gamma-synthase homolog"/>
    <property type="match status" value="1"/>
</dbReference>
<dbReference type="Gene3D" id="3.90.1150.10">
    <property type="entry name" value="Aspartate Aminotransferase, domain 1"/>
    <property type="match status" value="1"/>
</dbReference>
<dbReference type="InterPro" id="IPR015422">
    <property type="entry name" value="PyrdxlP-dep_Trfase_small"/>
</dbReference>
<dbReference type="InterPro" id="IPR054542">
    <property type="entry name" value="Cys_met_metab_PP"/>
</dbReference>
<dbReference type="GO" id="GO:0009086">
    <property type="term" value="P:methionine biosynthetic process"/>
    <property type="evidence" value="ECO:0007669"/>
    <property type="project" value="UniProtKB-KW"/>
</dbReference>
<dbReference type="Pfam" id="PF01053">
    <property type="entry name" value="Cys_Met_Meta_PP"/>
    <property type="match status" value="1"/>
</dbReference>
<sequence length="381" mass="40990">MDKKTAIIHCGVDRDPQTGAAGVPLYLASTYHQPDVAEHQEYAYSRVSNPTRGAVEKALAELEGGAAAFAFSSGMAAIASSFLLFRPGDHVLVADALYGGTFTALTKLFSNWGLEATFVDMTDLDAVKKAIRPATKCLYIETPSNPHLAITDLAGVAAIAREYGLLTMIDNTFATPYLQTPMEFGFDLVLHSATKFLNGHSDVLGGFIVARTPELAQRIHFLQVAFGAVLGVSDSWLLLRGLRTLAVRMEASQASAAVLAQKLSELPEVKAVFYPTLPGHPGRDIHMRQARGGGAVLSFELRDGAMAREFLRRVTLPLVAVSLGGVESIMSYPVTMSHGRMPEEERLRRGITDSLIRFSVGLEAPEDLLADITAALAACRS</sequence>
<evidence type="ECO:0000256" key="4">
    <source>
        <dbReference type="ARBA" id="ARBA00022605"/>
    </source>
</evidence>
<gene>
    <name evidence="10" type="primary">metC</name>
    <name evidence="10" type="ORF">KL86DPRO_10583</name>
</gene>
<dbReference type="CDD" id="cd00614">
    <property type="entry name" value="CGS_like"/>
    <property type="match status" value="1"/>
</dbReference>
<comment type="similarity">
    <text evidence="2 9">Belongs to the trans-sulfuration enzymes family.</text>
</comment>
<feature type="modified residue" description="N6-(pyridoxal phosphate)lysine" evidence="8">
    <location>
        <position position="195"/>
    </location>
</feature>
<dbReference type="Gene3D" id="3.40.640.10">
    <property type="entry name" value="Type I PLP-dependent aspartate aminotransferase-like (Major domain)"/>
    <property type="match status" value="1"/>
</dbReference>
<dbReference type="GO" id="GO:0030170">
    <property type="term" value="F:pyridoxal phosphate binding"/>
    <property type="evidence" value="ECO:0007669"/>
    <property type="project" value="InterPro"/>
</dbReference>
<dbReference type="InterPro" id="IPR000277">
    <property type="entry name" value="Cys/Met-Metab_PyrdxlP-dep_enz"/>
</dbReference>
<dbReference type="SUPFAM" id="SSF53383">
    <property type="entry name" value="PLP-dependent transferases"/>
    <property type="match status" value="1"/>
</dbReference>
<accession>A0A212J2Q3</accession>
<keyword evidence="7 10" id="KW-0456">Lyase</keyword>
<evidence type="ECO:0000256" key="1">
    <source>
        <dbReference type="ARBA" id="ARBA00001933"/>
    </source>
</evidence>
<dbReference type="AlphaFoldDB" id="A0A212J2Q3"/>
<dbReference type="InterPro" id="IPR015421">
    <property type="entry name" value="PyrdxlP-dep_Trfase_major"/>
</dbReference>
<evidence type="ECO:0000313" key="10">
    <source>
        <dbReference type="EMBL" id="SBV93738.1"/>
    </source>
</evidence>
<evidence type="ECO:0000256" key="5">
    <source>
        <dbReference type="ARBA" id="ARBA00022898"/>
    </source>
</evidence>
<name>A0A212J2Q3_9DELT</name>
<evidence type="ECO:0000256" key="2">
    <source>
        <dbReference type="ARBA" id="ARBA00009077"/>
    </source>
</evidence>
<keyword evidence="6" id="KW-0486">Methionine biosynthesis</keyword>
<evidence type="ECO:0000256" key="7">
    <source>
        <dbReference type="ARBA" id="ARBA00023239"/>
    </source>
</evidence>
<reference evidence="10" key="1">
    <citation type="submission" date="2016-04" db="EMBL/GenBank/DDBJ databases">
        <authorList>
            <person name="Evans L.H."/>
            <person name="Alamgir A."/>
            <person name="Owens N."/>
            <person name="Weber N.D."/>
            <person name="Virtaneva K."/>
            <person name="Barbian K."/>
            <person name="Babar A."/>
            <person name="Rosenke K."/>
        </authorList>
    </citation>
    <scope>NUCLEOTIDE SEQUENCE</scope>
    <source>
        <strain evidence="10">86</strain>
    </source>
</reference>
<evidence type="ECO:0000256" key="6">
    <source>
        <dbReference type="ARBA" id="ARBA00023167"/>
    </source>
</evidence>
<dbReference type="EMBL" id="FLUQ01000001">
    <property type="protein sequence ID" value="SBV93738.1"/>
    <property type="molecule type" value="Genomic_DNA"/>
</dbReference>
<dbReference type="PANTHER" id="PTHR11808">
    <property type="entry name" value="TRANS-SULFURATION ENZYME FAMILY MEMBER"/>
    <property type="match status" value="1"/>
</dbReference>
<evidence type="ECO:0000256" key="3">
    <source>
        <dbReference type="ARBA" id="ARBA00012224"/>
    </source>
</evidence>